<evidence type="ECO:0000259" key="1">
    <source>
        <dbReference type="Pfam" id="PF26015"/>
    </source>
</evidence>
<reference evidence="5" key="3">
    <citation type="submission" date="2025-09" db="UniProtKB">
        <authorList>
            <consortium name="Ensembl"/>
        </authorList>
    </citation>
    <scope>IDENTIFICATION</scope>
</reference>
<dbReference type="InterPro" id="IPR058686">
    <property type="entry name" value="Ig_NPHP4_3rd"/>
</dbReference>
<dbReference type="GO" id="GO:0090090">
    <property type="term" value="P:negative regulation of canonical Wnt signaling pathway"/>
    <property type="evidence" value="ECO:0007669"/>
    <property type="project" value="InterPro"/>
</dbReference>
<evidence type="ECO:0000313" key="6">
    <source>
        <dbReference type="Proteomes" id="UP000007303"/>
    </source>
</evidence>
<dbReference type="InterPro" id="IPR029775">
    <property type="entry name" value="NPHP4"/>
</dbReference>
<dbReference type="Pfam" id="PF26187">
    <property type="entry name" value="Ig_NPHP4_4th"/>
    <property type="match status" value="1"/>
</dbReference>
<organism evidence="5 6">
    <name type="scientific">Tetraodon nigroviridis</name>
    <name type="common">Spotted green pufferfish</name>
    <name type="synonym">Chelonodon nigroviridis</name>
    <dbReference type="NCBI Taxonomy" id="99883"/>
    <lineage>
        <taxon>Eukaryota</taxon>
        <taxon>Metazoa</taxon>
        <taxon>Chordata</taxon>
        <taxon>Craniata</taxon>
        <taxon>Vertebrata</taxon>
        <taxon>Euteleostomi</taxon>
        <taxon>Actinopterygii</taxon>
        <taxon>Neopterygii</taxon>
        <taxon>Teleostei</taxon>
        <taxon>Neoteleostei</taxon>
        <taxon>Acanthomorphata</taxon>
        <taxon>Eupercaria</taxon>
        <taxon>Tetraodontiformes</taxon>
        <taxon>Tetradontoidea</taxon>
        <taxon>Tetraodontidae</taxon>
        <taxon>Tetraodon</taxon>
    </lineage>
</organism>
<feature type="domain" description="NPHP4 Ig-like" evidence="3">
    <location>
        <begin position="180"/>
        <end position="281"/>
    </location>
</feature>
<dbReference type="AlphaFoldDB" id="H3D011"/>
<dbReference type="Ensembl" id="ENSTNIT00000014042.1">
    <property type="protein sequence ID" value="ENSTNIP00000013847.1"/>
    <property type="gene ID" value="ENSTNIG00000010917.1"/>
</dbReference>
<dbReference type="GO" id="GO:0097546">
    <property type="term" value="C:ciliary base"/>
    <property type="evidence" value="ECO:0007669"/>
    <property type="project" value="TreeGrafter"/>
</dbReference>
<dbReference type="PANTHER" id="PTHR31043:SF3">
    <property type="entry name" value="NEPHROCYSTIN-4"/>
    <property type="match status" value="1"/>
</dbReference>
<dbReference type="GO" id="GO:1904491">
    <property type="term" value="P:protein localization to ciliary transition zone"/>
    <property type="evidence" value="ECO:0007669"/>
    <property type="project" value="TreeGrafter"/>
</dbReference>
<dbReference type="STRING" id="99883.ENSTNIP00000013847"/>
<dbReference type="HOGENOM" id="CLU_053985_0_0_1"/>
<feature type="domain" description="NPHP4 Ig-like" evidence="1">
    <location>
        <begin position="293"/>
        <end position="374"/>
    </location>
</feature>
<name>H3D011_TETNG</name>
<feature type="domain" description="NPHP4 Ig-like" evidence="2">
    <location>
        <begin position="381"/>
        <end position="475"/>
    </location>
</feature>
<dbReference type="GO" id="GO:0035869">
    <property type="term" value="C:ciliary transition zone"/>
    <property type="evidence" value="ECO:0007669"/>
    <property type="project" value="TreeGrafter"/>
</dbReference>
<dbReference type="Pfam" id="PF26189">
    <property type="entry name" value="Ig_NPHP4_2nd"/>
    <property type="match status" value="1"/>
</dbReference>
<dbReference type="InterPro" id="IPR058687">
    <property type="entry name" value="Ig_NPHP4_1st"/>
</dbReference>
<dbReference type="InParanoid" id="H3D011"/>
<dbReference type="GO" id="GO:0097730">
    <property type="term" value="C:non-motile cilium"/>
    <property type="evidence" value="ECO:0007669"/>
    <property type="project" value="InterPro"/>
</dbReference>
<sequence length="476" mass="54110">ELSKAEDITNMLSQDITTQHLLFASLGSAEYMEFVLKNPLNVPQTVTIHSDDPELSVITCTEECRHFKELTKTSTRLEENMFHVEDGAPGPKVYLRPKESVLIPLKYQSFLCDHALAFQSANGVIVSRQQTQHGAKWYVSALSKPPTLFQQVTFKAEDSELMAVLRVNVEPTPHVVDQTFRLYHPELCFLKKAIRLPPWHDPPGRPGHLKAERLDATTGVSVRCSDPNIVCQTRTLVPGEPRDIYLKVPGSPSPNIKMFFVMVFTDKWMAAPSQIWQFYVHFLERVDVSCVAGQKSRQSLVLRGKQAVRKVRCYSSHPQEIKVDPEGVFVLPPAAVQEVHMKVQPWRAGSRFFYLNAVDVEHRRLINSWLVCLNIYRPVLSKTFEVHVPVSGERGCSKKISYTNPYTSRRTFLLRSDHPDLLQFKEDRFQIGGGESYSIGLRFAPSRSSGSVDILVYVNSLEEKTEETFSVKVNYT</sequence>
<dbReference type="InterPro" id="IPR058685">
    <property type="entry name" value="Ig_NPHP4_4th"/>
</dbReference>
<dbReference type="InterPro" id="IPR058688">
    <property type="entry name" value="Ig_NPHP4_2nd"/>
</dbReference>
<accession>H3D011</accession>
<dbReference type="Pfam" id="PF26015">
    <property type="entry name" value="Ig_NPH4_3rd"/>
    <property type="match status" value="1"/>
</dbReference>
<protein>
    <recommendedName>
        <fullName evidence="7">Nephrocystin 4</fullName>
    </recommendedName>
</protein>
<dbReference type="OMA" id="IRADTIM"/>
<keyword evidence="6" id="KW-1185">Reference proteome</keyword>
<evidence type="ECO:0000259" key="4">
    <source>
        <dbReference type="Pfam" id="PF26190"/>
    </source>
</evidence>
<feature type="domain" description="NPHP4 Ig-like" evidence="4">
    <location>
        <begin position="18"/>
        <end position="173"/>
    </location>
</feature>
<dbReference type="GO" id="GO:0036064">
    <property type="term" value="C:ciliary basal body"/>
    <property type="evidence" value="ECO:0007669"/>
    <property type="project" value="TreeGrafter"/>
</dbReference>
<reference evidence="6" key="1">
    <citation type="journal article" date="2004" name="Nature">
        <title>Genome duplication in the teleost fish Tetraodon nigroviridis reveals the early vertebrate proto-karyotype.</title>
        <authorList>
            <person name="Jaillon O."/>
            <person name="Aury J.-M."/>
            <person name="Brunet F."/>
            <person name="Petit J.-L."/>
            <person name="Stange-Thomann N."/>
            <person name="Mauceli E."/>
            <person name="Bouneau L."/>
            <person name="Fischer C."/>
            <person name="Ozouf-Costaz C."/>
            <person name="Bernot A."/>
            <person name="Nicaud S."/>
            <person name="Jaffe D."/>
            <person name="Fisher S."/>
            <person name="Lutfalla G."/>
            <person name="Dossat C."/>
            <person name="Segurens B."/>
            <person name="Dasilva C."/>
            <person name="Salanoubat M."/>
            <person name="Levy M."/>
            <person name="Boudet N."/>
            <person name="Castellano S."/>
            <person name="Anthouard V."/>
            <person name="Jubin C."/>
            <person name="Castelli V."/>
            <person name="Katinka M."/>
            <person name="Vacherie B."/>
            <person name="Biemont C."/>
            <person name="Skalli Z."/>
            <person name="Cattolico L."/>
            <person name="Poulain J."/>
            <person name="De Berardinis V."/>
            <person name="Cruaud C."/>
            <person name="Duprat S."/>
            <person name="Brottier P."/>
            <person name="Coutanceau J.-P."/>
            <person name="Gouzy J."/>
            <person name="Parra G."/>
            <person name="Lardier G."/>
            <person name="Chapple C."/>
            <person name="McKernan K.J."/>
            <person name="McEwan P."/>
            <person name="Bosak S."/>
            <person name="Kellis M."/>
            <person name="Volff J.-N."/>
            <person name="Guigo R."/>
            <person name="Zody M.C."/>
            <person name="Mesirov J."/>
            <person name="Lindblad-Toh K."/>
            <person name="Birren B."/>
            <person name="Nusbaum C."/>
            <person name="Kahn D."/>
            <person name="Robinson-Rechavi M."/>
            <person name="Laudet V."/>
            <person name="Schachter V."/>
            <person name="Quetier F."/>
            <person name="Saurin W."/>
            <person name="Scarpelli C."/>
            <person name="Wincker P."/>
            <person name="Lander E.S."/>
            <person name="Weissenbach J."/>
            <person name="Roest Crollius H."/>
        </authorList>
    </citation>
    <scope>NUCLEOTIDE SEQUENCE [LARGE SCALE GENOMIC DNA]</scope>
</reference>
<evidence type="ECO:0000259" key="2">
    <source>
        <dbReference type="Pfam" id="PF26187"/>
    </source>
</evidence>
<proteinExistence type="predicted"/>
<evidence type="ECO:0000259" key="3">
    <source>
        <dbReference type="Pfam" id="PF26189"/>
    </source>
</evidence>
<evidence type="ECO:0000313" key="5">
    <source>
        <dbReference type="Ensembl" id="ENSTNIP00000013847.1"/>
    </source>
</evidence>
<dbReference type="Proteomes" id="UP000007303">
    <property type="component" value="Unassembled WGS sequence"/>
</dbReference>
<dbReference type="Pfam" id="PF26190">
    <property type="entry name" value="Ig_NPHP4_1st"/>
    <property type="match status" value="1"/>
</dbReference>
<dbReference type="PANTHER" id="PTHR31043">
    <property type="entry name" value="NEPHROCYSTIN-4"/>
    <property type="match status" value="1"/>
</dbReference>
<dbReference type="GeneTree" id="ENSGT00510000048827"/>
<reference evidence="5" key="2">
    <citation type="submission" date="2025-08" db="UniProtKB">
        <authorList>
            <consortium name="Ensembl"/>
        </authorList>
    </citation>
    <scope>IDENTIFICATION</scope>
</reference>
<evidence type="ECO:0008006" key="7">
    <source>
        <dbReference type="Google" id="ProtNLM"/>
    </source>
</evidence>